<dbReference type="InterPro" id="IPR000073">
    <property type="entry name" value="AB_hydrolase_1"/>
</dbReference>
<dbReference type="PANTHER" id="PTHR43433:SF5">
    <property type="entry name" value="AB HYDROLASE-1 DOMAIN-CONTAINING PROTEIN"/>
    <property type="match status" value="1"/>
</dbReference>
<evidence type="ECO:0000313" key="2">
    <source>
        <dbReference type="EMBL" id="QBR91137.1"/>
    </source>
</evidence>
<reference evidence="2 3" key="1">
    <citation type="submission" date="2019-03" db="EMBL/GenBank/DDBJ databases">
        <title>Three New Species of Nocardioides, Nocardioides euryhalodurans sp. nov., Nocardioides seonyuensis sp. nov. and Nocardioides eburneoflavus sp. nov., Iolated from Soil.</title>
        <authorList>
            <person name="Roh S.G."/>
            <person name="Lee C."/>
            <person name="Kim M.-K."/>
            <person name="Kim S.B."/>
        </authorList>
    </citation>
    <scope>NUCLEOTIDE SEQUENCE [LARGE SCALE GENOMIC DNA]</scope>
    <source>
        <strain evidence="2 3">MMS17-SY117</strain>
    </source>
</reference>
<dbReference type="OrthoDB" id="8957634at2"/>
<dbReference type="GO" id="GO:0016787">
    <property type="term" value="F:hydrolase activity"/>
    <property type="evidence" value="ECO:0007669"/>
    <property type="project" value="UniProtKB-KW"/>
</dbReference>
<dbReference type="Gene3D" id="3.40.50.1820">
    <property type="entry name" value="alpha/beta hydrolase"/>
    <property type="match status" value="1"/>
</dbReference>
<feature type="domain" description="AB hydrolase-1" evidence="1">
    <location>
        <begin position="42"/>
        <end position="263"/>
    </location>
</feature>
<dbReference type="EMBL" id="CP038267">
    <property type="protein sequence ID" value="QBR91137.1"/>
    <property type="molecule type" value="Genomic_DNA"/>
</dbReference>
<organism evidence="2 3">
    <name type="scientific">Nocardioides euryhalodurans</name>
    <dbReference type="NCBI Taxonomy" id="2518370"/>
    <lineage>
        <taxon>Bacteria</taxon>
        <taxon>Bacillati</taxon>
        <taxon>Actinomycetota</taxon>
        <taxon>Actinomycetes</taxon>
        <taxon>Propionibacteriales</taxon>
        <taxon>Nocardioidaceae</taxon>
        <taxon>Nocardioides</taxon>
    </lineage>
</organism>
<dbReference type="InterPro" id="IPR050471">
    <property type="entry name" value="AB_hydrolase"/>
</dbReference>
<dbReference type="Proteomes" id="UP000294894">
    <property type="component" value="Chromosome"/>
</dbReference>
<dbReference type="SUPFAM" id="SSF53474">
    <property type="entry name" value="alpha/beta-Hydrolases"/>
    <property type="match status" value="1"/>
</dbReference>
<protein>
    <submittedName>
        <fullName evidence="2">Alpha/beta hydrolase</fullName>
    </submittedName>
</protein>
<evidence type="ECO:0000313" key="3">
    <source>
        <dbReference type="Proteomes" id="UP000294894"/>
    </source>
</evidence>
<dbReference type="KEGG" id="noy:EXE57_01775"/>
<sequence length="280" mass="29758">MACVSRTRPVRVGEVDLETEVWGEGEPLVVIQTALTADELRPLAEQLAGDGELEVIHYHRRGYAGSGPALRPGSIAQDAADCRFLLEALAVGPAHVVGASYSAAVALTLATRCPDVVRTLTVLEPPPSGVPSTPDFVAASTRLVESYSSRGPTVALDELMGMLAGPDWRAESERDLPGSVAAMERDAPTFFESDLPALLSWELDDADATRITCPVLYVGGGQSGPWFAEVRTRIRRLLPQTESATVAGAGHLLALSHAADTARLVLDFLRRHRSAGAART</sequence>
<proteinExistence type="predicted"/>
<evidence type="ECO:0000259" key="1">
    <source>
        <dbReference type="Pfam" id="PF12697"/>
    </source>
</evidence>
<dbReference type="AlphaFoldDB" id="A0A4P7GHI1"/>
<dbReference type="InterPro" id="IPR029058">
    <property type="entry name" value="AB_hydrolase_fold"/>
</dbReference>
<gene>
    <name evidence="2" type="ORF">EXE57_01775</name>
</gene>
<dbReference type="Pfam" id="PF12697">
    <property type="entry name" value="Abhydrolase_6"/>
    <property type="match status" value="1"/>
</dbReference>
<dbReference type="PANTHER" id="PTHR43433">
    <property type="entry name" value="HYDROLASE, ALPHA/BETA FOLD FAMILY PROTEIN"/>
    <property type="match status" value="1"/>
</dbReference>
<keyword evidence="3" id="KW-1185">Reference proteome</keyword>
<name>A0A4P7GHI1_9ACTN</name>
<accession>A0A4P7GHI1</accession>
<keyword evidence="2" id="KW-0378">Hydrolase</keyword>